<dbReference type="InterPro" id="IPR040353">
    <property type="entry name" value="FLX/FLX-like"/>
</dbReference>
<protein>
    <recommendedName>
        <fullName evidence="10">Protein FLX-like 2</fullName>
    </recommendedName>
</protein>
<evidence type="ECO:0000256" key="3">
    <source>
        <dbReference type="ARBA" id="ARBA00022782"/>
    </source>
</evidence>
<evidence type="ECO:0000256" key="1">
    <source>
        <dbReference type="ARBA" id="ARBA00005405"/>
    </source>
</evidence>
<dbReference type="PANTHER" id="PTHR33405">
    <property type="entry name" value="PROTEIN FLX-LIKE 2"/>
    <property type="match status" value="1"/>
</dbReference>
<keyword evidence="2" id="KW-0217">Developmental protein</keyword>
<proteinExistence type="inferred from homology"/>
<keyword evidence="3" id="KW-0221">Differentiation</keyword>
<organism evidence="8 9">
    <name type="scientific">Brassica napus</name>
    <name type="common">Rape</name>
    <dbReference type="NCBI Taxonomy" id="3708"/>
    <lineage>
        <taxon>Eukaryota</taxon>
        <taxon>Viridiplantae</taxon>
        <taxon>Streptophyta</taxon>
        <taxon>Embryophyta</taxon>
        <taxon>Tracheophyta</taxon>
        <taxon>Spermatophyta</taxon>
        <taxon>Magnoliopsida</taxon>
        <taxon>eudicotyledons</taxon>
        <taxon>Gunneridae</taxon>
        <taxon>Pentapetalae</taxon>
        <taxon>rosids</taxon>
        <taxon>malvids</taxon>
        <taxon>Brassicales</taxon>
        <taxon>Brassicaceae</taxon>
        <taxon>Brassiceae</taxon>
        <taxon>Brassica</taxon>
    </lineage>
</organism>
<comment type="similarity">
    <text evidence="1">Belongs to the FLX family.</text>
</comment>
<name>A0ABQ8EBQ4_BRANA</name>
<feature type="compositionally biased region" description="Pro residues" evidence="7">
    <location>
        <begin position="312"/>
        <end position="323"/>
    </location>
</feature>
<evidence type="ECO:0000256" key="7">
    <source>
        <dbReference type="SAM" id="MobiDB-lite"/>
    </source>
</evidence>
<evidence type="ECO:0000256" key="4">
    <source>
        <dbReference type="ARBA" id="ARBA00023054"/>
    </source>
</evidence>
<evidence type="ECO:0000313" key="9">
    <source>
        <dbReference type="Proteomes" id="UP000824890"/>
    </source>
</evidence>
<evidence type="ECO:0008006" key="10">
    <source>
        <dbReference type="Google" id="ProtNLM"/>
    </source>
</evidence>
<feature type="compositionally biased region" description="Polar residues" evidence="7">
    <location>
        <begin position="324"/>
        <end position="339"/>
    </location>
</feature>
<sequence length="339" mass="37580">MSKFSSTQPNRLDLFPGRGPVDLLLIQSRVNRLMGSNGRVPPPHHMRRPGLPHPEAFASVPSFNMLPPPHLMEQKLAAQHGEMQRLAIENQRLAATHGNLRQELAAAQHELQMLHSQIGSVKSDGEQRMSGLADKVAKMESELRKSEALKLEMQEAHAEARSLVVAREELMSKVHHLTQELQKSRSDVQQVPALMSELDGLRQEYQQCRATYDYEKKFYNDHIESLQAMEKNYMTMAMEVQKLQAQLMNSANSDRGAGTMLFCLAPFLYKFCLGYIPPPAPGTATAPNSIVGTAQYPYQGVAQPGGYFPPGPGYYFPRGPPPGSSNNTPYGSAATNAPR</sequence>
<evidence type="ECO:0000256" key="5">
    <source>
        <dbReference type="ARBA" id="ARBA00023089"/>
    </source>
</evidence>
<accession>A0ABQ8EBQ4</accession>
<comment type="caution">
    <text evidence="8">The sequence shown here is derived from an EMBL/GenBank/DDBJ whole genome shotgun (WGS) entry which is preliminary data.</text>
</comment>
<reference evidence="8 9" key="1">
    <citation type="submission" date="2021-05" db="EMBL/GenBank/DDBJ databases">
        <title>Genome Assembly of Synthetic Allotetraploid Brassica napus Reveals Homoeologous Exchanges between Subgenomes.</title>
        <authorList>
            <person name="Davis J.T."/>
        </authorList>
    </citation>
    <scope>NUCLEOTIDE SEQUENCE [LARGE SCALE GENOMIC DNA]</scope>
    <source>
        <strain evidence="9">cv. Da-Ae</strain>
        <tissue evidence="8">Seedling</tissue>
    </source>
</reference>
<feature type="region of interest" description="Disordered" evidence="7">
    <location>
        <begin position="312"/>
        <end position="339"/>
    </location>
</feature>
<keyword evidence="4 6" id="KW-0175">Coiled coil</keyword>
<gene>
    <name evidence="8" type="ORF">HID58_005522</name>
</gene>
<feature type="coiled-coil region" evidence="6">
    <location>
        <begin position="83"/>
        <end position="187"/>
    </location>
</feature>
<evidence type="ECO:0000313" key="8">
    <source>
        <dbReference type="EMBL" id="KAH0938061.1"/>
    </source>
</evidence>
<dbReference type="EMBL" id="JAGKQM010000002">
    <property type="protein sequence ID" value="KAH0938061.1"/>
    <property type="molecule type" value="Genomic_DNA"/>
</dbReference>
<dbReference type="PANTHER" id="PTHR33405:SF4">
    <property type="entry name" value="PROTEIN FLX-LIKE 2"/>
    <property type="match status" value="1"/>
</dbReference>
<evidence type="ECO:0000256" key="6">
    <source>
        <dbReference type="SAM" id="Coils"/>
    </source>
</evidence>
<dbReference type="Proteomes" id="UP000824890">
    <property type="component" value="Unassembled WGS sequence"/>
</dbReference>
<evidence type="ECO:0000256" key="2">
    <source>
        <dbReference type="ARBA" id="ARBA00022473"/>
    </source>
</evidence>
<dbReference type="Gene3D" id="1.10.287.1490">
    <property type="match status" value="1"/>
</dbReference>
<keyword evidence="9" id="KW-1185">Reference proteome</keyword>
<keyword evidence="5" id="KW-0287">Flowering</keyword>